<proteinExistence type="predicted"/>
<sequence>MSVEENKVLVCRAVKAIWNRGDLSYVDGAYSSGYLHHDSNLPAVRTREDFKRWVAESRNAFPDVHVTTEDLIAEHDKVMCRLIVQGTYASPFGMLTSIPTTGKPITVSGVVIFRVVGGKIAEDWYHIDTLSIMQQLGLLPVVRIMSA</sequence>
<evidence type="ECO:0000313" key="1">
    <source>
        <dbReference type="EMBL" id="GHO42125.1"/>
    </source>
</evidence>
<dbReference type="InterPro" id="IPR032710">
    <property type="entry name" value="NTF2-like_dom_sf"/>
</dbReference>
<dbReference type="Pfam" id="PF07366">
    <property type="entry name" value="SnoaL"/>
    <property type="match status" value="1"/>
</dbReference>
<evidence type="ECO:0008006" key="3">
    <source>
        <dbReference type="Google" id="ProtNLM"/>
    </source>
</evidence>
<dbReference type="SUPFAM" id="SSF54427">
    <property type="entry name" value="NTF2-like"/>
    <property type="match status" value="1"/>
</dbReference>
<keyword evidence="2" id="KW-1185">Reference proteome</keyword>
<dbReference type="Proteomes" id="UP000612362">
    <property type="component" value="Unassembled WGS sequence"/>
</dbReference>
<dbReference type="GO" id="GO:0030638">
    <property type="term" value="P:polyketide metabolic process"/>
    <property type="evidence" value="ECO:0007669"/>
    <property type="project" value="InterPro"/>
</dbReference>
<dbReference type="InterPro" id="IPR009959">
    <property type="entry name" value="Cyclase_SnoaL-like"/>
</dbReference>
<dbReference type="AlphaFoldDB" id="A0A8J3MRC2"/>
<organism evidence="1 2">
    <name type="scientific">Ktedonospora formicarum</name>
    <dbReference type="NCBI Taxonomy" id="2778364"/>
    <lineage>
        <taxon>Bacteria</taxon>
        <taxon>Bacillati</taxon>
        <taxon>Chloroflexota</taxon>
        <taxon>Ktedonobacteria</taxon>
        <taxon>Ktedonobacterales</taxon>
        <taxon>Ktedonobacteraceae</taxon>
        <taxon>Ktedonospora</taxon>
    </lineage>
</organism>
<reference evidence="1" key="1">
    <citation type="submission" date="2020-10" db="EMBL/GenBank/DDBJ databases">
        <title>Taxonomic study of unclassified bacteria belonging to the class Ktedonobacteria.</title>
        <authorList>
            <person name="Yabe S."/>
            <person name="Wang C.M."/>
            <person name="Zheng Y."/>
            <person name="Sakai Y."/>
            <person name="Cavaletti L."/>
            <person name="Monciardini P."/>
            <person name="Donadio S."/>
        </authorList>
    </citation>
    <scope>NUCLEOTIDE SEQUENCE</scope>
    <source>
        <strain evidence="1">SOSP1-1</strain>
    </source>
</reference>
<name>A0A8J3MRC2_9CHLR</name>
<dbReference type="RefSeq" id="WP_220191706.1">
    <property type="nucleotide sequence ID" value="NZ_BNJF01000001.1"/>
</dbReference>
<dbReference type="PANTHER" id="PTHR38436:SF1">
    <property type="entry name" value="ESTER CYCLASE"/>
    <property type="match status" value="1"/>
</dbReference>
<protein>
    <recommendedName>
        <fullName evidence="3">Ester cyclase</fullName>
    </recommendedName>
</protein>
<evidence type="ECO:0000313" key="2">
    <source>
        <dbReference type="Proteomes" id="UP000612362"/>
    </source>
</evidence>
<dbReference type="Gene3D" id="3.10.450.50">
    <property type="match status" value="1"/>
</dbReference>
<accession>A0A8J3MRC2</accession>
<dbReference type="PANTHER" id="PTHR38436">
    <property type="entry name" value="POLYKETIDE CYCLASE SNOAL-LIKE DOMAIN"/>
    <property type="match status" value="1"/>
</dbReference>
<dbReference type="EMBL" id="BNJF01000001">
    <property type="protein sequence ID" value="GHO42125.1"/>
    <property type="molecule type" value="Genomic_DNA"/>
</dbReference>
<gene>
    <name evidence="1" type="ORF">KSX_02880</name>
</gene>
<comment type="caution">
    <text evidence="1">The sequence shown here is derived from an EMBL/GenBank/DDBJ whole genome shotgun (WGS) entry which is preliminary data.</text>
</comment>